<feature type="compositionally biased region" description="Basic and acidic residues" evidence="2">
    <location>
        <begin position="809"/>
        <end position="957"/>
    </location>
</feature>
<organism evidence="3 4">
    <name type="scientific">Rhinopithecus bieti</name>
    <name type="common">Black snub-nosed monkey</name>
    <name type="synonym">Pygathrix bieti</name>
    <dbReference type="NCBI Taxonomy" id="61621"/>
    <lineage>
        <taxon>Eukaryota</taxon>
        <taxon>Metazoa</taxon>
        <taxon>Chordata</taxon>
        <taxon>Craniata</taxon>
        <taxon>Vertebrata</taxon>
        <taxon>Euteleostomi</taxon>
        <taxon>Mammalia</taxon>
        <taxon>Eutheria</taxon>
        <taxon>Euarchontoglires</taxon>
        <taxon>Primates</taxon>
        <taxon>Haplorrhini</taxon>
        <taxon>Catarrhini</taxon>
        <taxon>Cercopithecidae</taxon>
        <taxon>Colobinae</taxon>
        <taxon>Rhinopithecus</taxon>
    </lineage>
</organism>
<evidence type="ECO:0000256" key="1">
    <source>
        <dbReference type="PROSITE-ProRule" id="PRU00023"/>
    </source>
</evidence>
<gene>
    <name evidence="3" type="primary">ANKRD12</name>
</gene>
<dbReference type="PROSITE" id="PS50088">
    <property type="entry name" value="ANK_REPEAT"/>
    <property type="match status" value="3"/>
</dbReference>
<feature type="compositionally biased region" description="Basic and acidic residues" evidence="2">
    <location>
        <begin position="1089"/>
        <end position="1143"/>
    </location>
</feature>
<feature type="compositionally biased region" description="Polar residues" evidence="2">
    <location>
        <begin position="9"/>
        <end position="22"/>
    </location>
</feature>
<feature type="region of interest" description="Disordered" evidence="2">
    <location>
        <begin position="1082"/>
        <end position="1191"/>
    </location>
</feature>
<dbReference type="GO" id="GO:0005654">
    <property type="term" value="C:nucleoplasm"/>
    <property type="evidence" value="ECO:0007669"/>
    <property type="project" value="Ensembl"/>
</dbReference>
<dbReference type="InterPro" id="IPR002110">
    <property type="entry name" value="Ankyrin_rpt"/>
</dbReference>
<name>A0A2K6KN12_RHIBE</name>
<feature type="region of interest" description="Disordered" evidence="2">
    <location>
        <begin position="1742"/>
        <end position="1781"/>
    </location>
</feature>
<dbReference type="PANTHER" id="PTHR24149">
    <property type="entry name" value="ANKYRIN REPEAT DOMAIN-CONTAINING PROTEIN 12"/>
    <property type="match status" value="1"/>
</dbReference>
<feature type="compositionally biased region" description="Basic and acidic residues" evidence="2">
    <location>
        <begin position="481"/>
        <end position="498"/>
    </location>
</feature>
<reference evidence="3 4" key="1">
    <citation type="submission" date="2016-06" db="EMBL/GenBank/DDBJ databases">
        <title>Genome of Rhinopithecus bieti.</title>
        <authorList>
            <person name="Wu"/>
            <person name="C.-I. and Zhang"/>
            <person name="Y."/>
        </authorList>
    </citation>
    <scope>NUCLEOTIDE SEQUENCE</scope>
</reference>
<dbReference type="Pfam" id="PF12796">
    <property type="entry name" value="Ank_2"/>
    <property type="match status" value="1"/>
</dbReference>
<accession>A0A2K6KN12</accession>
<feature type="compositionally biased region" description="Basic and acidic residues" evidence="2">
    <location>
        <begin position="965"/>
        <end position="1023"/>
    </location>
</feature>
<feature type="region of interest" description="Disordered" evidence="2">
    <location>
        <begin position="809"/>
        <end position="1061"/>
    </location>
</feature>
<feature type="compositionally biased region" description="Basic and acidic residues" evidence="2">
    <location>
        <begin position="455"/>
        <end position="467"/>
    </location>
</feature>
<feature type="compositionally biased region" description="Basic and acidic residues" evidence="2">
    <location>
        <begin position="100"/>
        <end position="117"/>
    </location>
</feature>
<feature type="compositionally biased region" description="Polar residues" evidence="2">
    <location>
        <begin position="319"/>
        <end position="328"/>
    </location>
</feature>
<feature type="compositionally biased region" description="Basic and acidic residues" evidence="2">
    <location>
        <begin position="728"/>
        <end position="784"/>
    </location>
</feature>
<dbReference type="GO" id="GO:0005829">
    <property type="term" value="C:cytosol"/>
    <property type="evidence" value="ECO:0007669"/>
    <property type="project" value="Ensembl"/>
</dbReference>
<feature type="region of interest" description="Disordered" evidence="2">
    <location>
        <begin position="1314"/>
        <end position="1341"/>
    </location>
</feature>
<feature type="compositionally biased region" description="Basic and acidic residues" evidence="2">
    <location>
        <begin position="173"/>
        <end position="187"/>
    </location>
</feature>
<feature type="region of interest" description="Disordered" evidence="2">
    <location>
        <begin position="644"/>
        <end position="685"/>
    </location>
</feature>
<evidence type="ECO:0000313" key="4">
    <source>
        <dbReference type="Proteomes" id="UP000233180"/>
    </source>
</evidence>
<dbReference type="PANTHER" id="PTHR24149:SF16">
    <property type="entry name" value="ANKYRIN REPEAT DOMAIN-CONTAINING PROTEIN 12"/>
    <property type="match status" value="1"/>
</dbReference>
<feature type="region of interest" description="Disordered" evidence="2">
    <location>
        <begin position="728"/>
        <end position="787"/>
    </location>
</feature>
<feature type="compositionally biased region" description="Basic residues" evidence="2">
    <location>
        <begin position="468"/>
        <end position="480"/>
    </location>
</feature>
<feature type="region of interest" description="Disordered" evidence="2">
    <location>
        <begin position="1196"/>
        <end position="1215"/>
    </location>
</feature>
<feature type="repeat" description="ANK" evidence="1">
    <location>
        <begin position="250"/>
        <end position="282"/>
    </location>
</feature>
<dbReference type="STRING" id="61621.ENSRBIP00000012661"/>
<feature type="compositionally biased region" description="Polar residues" evidence="2">
    <location>
        <begin position="1715"/>
        <end position="1730"/>
    </location>
</feature>
<feature type="compositionally biased region" description="Acidic residues" evidence="2">
    <location>
        <begin position="306"/>
        <end position="318"/>
    </location>
</feature>
<proteinExistence type="predicted"/>
<keyword evidence="1" id="KW-0040">ANK repeat</keyword>
<feature type="compositionally biased region" description="Polar residues" evidence="2">
    <location>
        <begin position="437"/>
        <end position="454"/>
    </location>
</feature>
<evidence type="ECO:0000256" key="2">
    <source>
        <dbReference type="SAM" id="MobiDB-lite"/>
    </source>
</evidence>
<feature type="compositionally biased region" description="Basic and acidic residues" evidence="2">
    <location>
        <begin position="1047"/>
        <end position="1058"/>
    </location>
</feature>
<dbReference type="Ensembl" id="ENSRBIT00000036391.1">
    <property type="protein sequence ID" value="ENSRBIP00000012661.1"/>
    <property type="gene ID" value="ENSRBIG00000030143.1"/>
</dbReference>
<reference evidence="3" key="3">
    <citation type="submission" date="2025-09" db="UniProtKB">
        <authorList>
            <consortium name="Ensembl"/>
        </authorList>
    </citation>
    <scope>IDENTIFICATION</scope>
</reference>
<reference evidence="3" key="2">
    <citation type="submission" date="2025-08" db="UniProtKB">
        <authorList>
            <consortium name="Ensembl"/>
        </authorList>
    </citation>
    <scope>IDENTIFICATION</scope>
</reference>
<feature type="repeat" description="ANK" evidence="1">
    <location>
        <begin position="217"/>
        <end position="249"/>
    </location>
</feature>
<feature type="region of interest" description="Disordered" evidence="2">
    <location>
        <begin position="1706"/>
        <end position="1730"/>
    </location>
</feature>
<dbReference type="PROSITE" id="PS50297">
    <property type="entry name" value="ANK_REP_REGION"/>
    <property type="match status" value="3"/>
</dbReference>
<feature type="compositionally biased region" description="Polar residues" evidence="2">
    <location>
        <begin position="565"/>
        <end position="575"/>
    </location>
</feature>
<feature type="repeat" description="ANK" evidence="1">
    <location>
        <begin position="184"/>
        <end position="216"/>
    </location>
</feature>
<feature type="region of interest" description="Disordered" evidence="2">
    <location>
        <begin position="541"/>
        <end position="577"/>
    </location>
</feature>
<feature type="region of interest" description="Disordered" evidence="2">
    <location>
        <begin position="410"/>
        <end position="501"/>
    </location>
</feature>
<feature type="region of interest" description="Disordered" evidence="2">
    <location>
        <begin position="1"/>
        <end position="119"/>
    </location>
</feature>
<evidence type="ECO:0000313" key="3">
    <source>
        <dbReference type="Ensembl" id="ENSRBIP00000012661.1"/>
    </source>
</evidence>
<feature type="region of interest" description="Disordered" evidence="2">
    <location>
        <begin position="301"/>
        <end position="336"/>
    </location>
</feature>
<keyword evidence="4" id="KW-1185">Reference proteome</keyword>
<dbReference type="Gene3D" id="1.25.40.20">
    <property type="entry name" value="Ankyrin repeat-containing domain"/>
    <property type="match status" value="1"/>
</dbReference>
<dbReference type="Proteomes" id="UP000233180">
    <property type="component" value="Unassembled WGS sequence"/>
</dbReference>
<feature type="compositionally biased region" description="Polar residues" evidence="2">
    <location>
        <begin position="1314"/>
        <end position="1330"/>
    </location>
</feature>
<feature type="compositionally biased region" description="Basic and acidic residues" evidence="2">
    <location>
        <begin position="41"/>
        <end position="57"/>
    </location>
</feature>
<dbReference type="GeneTree" id="ENSGT00940000154742"/>
<dbReference type="InterPro" id="IPR036770">
    <property type="entry name" value="Ankyrin_rpt-contain_sf"/>
</dbReference>
<dbReference type="FunFam" id="1.25.40.20:FF:000052">
    <property type="entry name" value="Ankyrin repeat domain-containing protein 12"/>
    <property type="match status" value="1"/>
</dbReference>
<sequence length="2048" mass="234013">MPKSGFTKPVQSENSDSDSNMVEKSYGRKSKDKIASYSKTPKIERSDVSKEMKEKSSMKRKLPFTISPSRNEERDSDTDSDPGHTSENWGERLISSYRTYSEKEGPEKKKTKKEAGNKKSTPVSILFGYPLSERKQMALLMQMTARDNSPDSTPSHPSQTTPAQKKTPSSSSRQKDKVNKRNERGETPLHMAAIRGDVKQVKELISLGANVNVKDFAGWTPLHEACNVGYYDVAKILIAAGADVNTQGLDDDTPLHDSASSGHRDIVKLLLRHGGNPFQANKHGERPVDVAETEELELLLKREVPLSDDDESYTDSEEAQSVNPSSVDENIDSETEKDSLICESKQILPSKAPLPSALDEYEFKDDDDEEINKMIDDRHILRKEQRKENEPEAEKTHLFAKQEKAFYPKSFKSKKQKPSRVLYSSTESSDEEALQNKKISTSCSVIPETSNSDIQTKKEYVVSGEHKQKGKVKRKLKNQNKNKENQELKQEKEGKENTRITNLTVNTGLDCSEKTREEGNFRKSFSPKDDTSLHLFHISTSKSPKHSCGLSEKQSTPLKQEHTKTCLSPGSSEMSLQPDLVRYDNTESEFLPESSSVKSCKHKEKSKHQKDFHLEFGEKSNVKIKDEDHSPTFENSDCTLKKMDKEGKTLKKHKLKHKEREKEKHKKEIEGEKEKYKNKDSAKELQRSVEFDREFWKENFFKSDETEDLFLNMEHESLTLEKKSKLEKNIKEDKSTKEKHVSKERNFKEERDKIKKESEKSFREEKIKDLKEERENIPTDKDSEFTLSMSAIEESMGLHLVEKEIDIEKQEKHIKESKEKPEKRSQTKEKDIEKMERKNFEKERKIKHEHKSEKDKLDLSECVDKIKEKDKLYSHHTEKCHKEGEKSKNTVAIKKTDDREKSREKMDRKHDKEKPEKERHLAESKEKHLMEKKNKQSDSSEYTKSEKIKGKSRDKESINITNSKHIQEEKKSSIVDGNKAQHEKPLSLKEKTKDEPLKTPDGKEKDKKDIDRYKERDKHKDKIQLNSLLKLKSEADKPKPKSSPASKDTRPKEKRLVNDDLMQTSFERMLSLKDLEIEQWHKKHKEKIKQKEKERLRNRNCLELKIKDREKTKHTPTESKNKELTRSKSSELTDAYTKEKQPKDAVSNRSQSVDTKNVMTLGKSSFVSDNSLNRSPRSENEKPGLSSRSVSLISVASSEDSCHTTVTTPRPPVEYDSDFMLESSESQMSFSQSPFVSIAKSPALHERELDSLADLPERIKPPYANRLSTSHLRSSSVEDVKLIISEGRPTVEVRRCSMPSVICEHTKQFQTISEESNQGSLLTVPRDTSPSPKPEVFSNVPERDLSNMSNIHSGFTISPTGASNSKYVSADRNVIKNTAPVGTVMDSPVHLEPSSQVGVIQNKSWEMPVDRLETLSTRDFICPNSNIPDQESSLQSFCNSENKILKENADFLSLPQTELPGNSCAQDPASFMPSQQPCSFPSQSLSDAESISKHMSLSYVANQEPGILQQKNAVQISSSVLDTDNESTKDTENTFVLGDVQKTDAFVPVYSDSTIQEASPNFEKAYTLPVLPSEKDFNGNDASTQLNTHYAFSKLTYKSSSGHEVENSTTDIQVISHEKENKLESLVLTHLNRCDSDLCEMNAGMPKGNLNEQDPKHCPESEKCLLSIEDEESQQSILSSLENHSQQSAQPEMQKYGQLVKAELEENAEDDKTENQIPQRMTRNKANTMANQSKQILASCTLLSEKDSESSSPRGRIRLTEDDDPQIHHPRKRKVSRVPQPVQVSPSLLQAKEKTQQSLAAIVDSLKLDEIQPYSSERANPYFEYLHIRKKIEEKRKLLCSVIPQAPQYYDEYVTFNGSYLLDGNPLSKICIPTITPPPSLSDPLKELFRQQEVVRMKLRLQHSIEREKLIVSNEQEVLRVHYRAARTLANQTLPFSACTVLLDAEVYNVPLDSQSDDSKTSVRDRFNARQFMSWLQDVDDKFDKLKTCLLMRQQHEAAALNAVQRLEWQLKLQELDPATYKSISIYEIQEFYVPLVDVNDDFELTPI</sequence>
<feature type="compositionally biased region" description="Polar residues" evidence="2">
    <location>
        <begin position="145"/>
        <end position="172"/>
    </location>
</feature>
<dbReference type="SMART" id="SM00248">
    <property type="entry name" value="ANK"/>
    <property type="match status" value="3"/>
</dbReference>
<dbReference type="Pfam" id="PF00023">
    <property type="entry name" value="Ank"/>
    <property type="match status" value="1"/>
</dbReference>
<dbReference type="InterPro" id="IPR053210">
    <property type="entry name" value="ANKRD12"/>
</dbReference>
<feature type="region of interest" description="Disordered" evidence="2">
    <location>
        <begin position="145"/>
        <end position="188"/>
    </location>
</feature>
<protein>
    <submittedName>
        <fullName evidence="3">Ankyrin repeat domain 12</fullName>
    </submittedName>
</protein>
<feature type="compositionally biased region" description="Basic and acidic residues" evidence="2">
    <location>
        <begin position="658"/>
        <end position="685"/>
    </location>
</feature>
<dbReference type="PRINTS" id="PR01415">
    <property type="entry name" value="ANKYRIN"/>
</dbReference>
<feature type="compositionally biased region" description="Polar residues" evidence="2">
    <location>
        <begin position="1147"/>
        <end position="1175"/>
    </location>
</feature>
<dbReference type="SUPFAM" id="SSF48403">
    <property type="entry name" value="Ankyrin repeat"/>
    <property type="match status" value="1"/>
</dbReference>